<dbReference type="EMBL" id="CACRXK020009251">
    <property type="protein sequence ID" value="CAB4016775.1"/>
    <property type="molecule type" value="Genomic_DNA"/>
</dbReference>
<dbReference type="InterPro" id="IPR043502">
    <property type="entry name" value="DNA/RNA_pol_sf"/>
</dbReference>
<dbReference type="CDD" id="cd01650">
    <property type="entry name" value="RT_nLTR_like"/>
    <property type="match status" value="1"/>
</dbReference>
<dbReference type="InterPro" id="IPR000477">
    <property type="entry name" value="RT_dom"/>
</dbReference>
<keyword evidence="2" id="KW-1185">Reference proteome</keyword>
<gene>
    <name evidence="1" type="ORF">PACLA_8A002090</name>
</gene>
<dbReference type="OrthoDB" id="411378at2759"/>
<dbReference type="PROSITE" id="PS50878">
    <property type="entry name" value="RT_POL"/>
    <property type="match status" value="1"/>
</dbReference>
<reference evidence="1" key="1">
    <citation type="submission" date="2020-04" db="EMBL/GenBank/DDBJ databases">
        <authorList>
            <person name="Alioto T."/>
            <person name="Alioto T."/>
            <person name="Gomez Garrido J."/>
        </authorList>
    </citation>
    <scope>NUCLEOTIDE SEQUENCE</scope>
    <source>
        <strain evidence="1">A484AB</strain>
    </source>
</reference>
<sequence>MKQGVFPEQLKASIAIPLPKCHPPKEINSDLRPISLTNQVAKIMEGFTLKRLSVDLLPMLDQFQFAVKGKSTTQALVYLMHTILGHLETGGCSIRLFFADFAKGFDLVDHSVLLSELNCFGVNPVLQNWVSAFLYKRSQCVRIGSSNSEYRYLNGGIPQGTKLGPLLFAVLVNSLINSWHYRVKFVDDLTSLEIIPRNSPSLTPFLVNEVNQYASTRHMRLNPKKCKEMRICFLKYRSPIGGQLLIGGHQVDLVKHFKLLGVYMSDDLSWNKHVGYITKKGFKRLYILRQLKIAGISDKDLVLIYISLIRSVLEYAAPVWANLPQYLSDDIESVQRRALKIIFPDFDYFQALESSKLPQLSNHRDRICESFMAQQRKSSSVLSKIINTNYEPTITHSYSLRSQSRRVNNVQTISVHPKEACKRVIIDIWRRVGEHGMFEMALIAMNSKGEVGMASTVNESSNHFGPNRLPGFAYSVWNSEQKGLPQILCEPPLVWNDVQHNK</sequence>
<dbReference type="Pfam" id="PF00078">
    <property type="entry name" value="RVT_1"/>
    <property type="match status" value="1"/>
</dbReference>
<dbReference type="AlphaFoldDB" id="A0A6S7ICT4"/>
<comment type="caution">
    <text evidence="1">The sequence shown here is derived from an EMBL/GenBank/DDBJ whole genome shotgun (WGS) entry which is preliminary data.</text>
</comment>
<dbReference type="Proteomes" id="UP001152795">
    <property type="component" value="Unassembled WGS sequence"/>
</dbReference>
<proteinExistence type="predicted"/>
<dbReference type="SUPFAM" id="SSF56672">
    <property type="entry name" value="DNA/RNA polymerases"/>
    <property type="match status" value="1"/>
</dbReference>
<name>A0A6S7ICT4_PARCT</name>
<evidence type="ECO:0000313" key="1">
    <source>
        <dbReference type="EMBL" id="CAB4016775.1"/>
    </source>
</evidence>
<dbReference type="PANTHER" id="PTHR33332">
    <property type="entry name" value="REVERSE TRANSCRIPTASE DOMAIN-CONTAINING PROTEIN"/>
    <property type="match status" value="1"/>
</dbReference>
<evidence type="ECO:0000313" key="2">
    <source>
        <dbReference type="Proteomes" id="UP001152795"/>
    </source>
</evidence>
<protein>
    <submittedName>
        <fullName evidence="1">Uncharacterized protein</fullName>
    </submittedName>
</protein>
<organism evidence="1 2">
    <name type="scientific">Paramuricea clavata</name>
    <name type="common">Red gorgonian</name>
    <name type="synonym">Violescent sea-whip</name>
    <dbReference type="NCBI Taxonomy" id="317549"/>
    <lineage>
        <taxon>Eukaryota</taxon>
        <taxon>Metazoa</taxon>
        <taxon>Cnidaria</taxon>
        <taxon>Anthozoa</taxon>
        <taxon>Octocorallia</taxon>
        <taxon>Malacalcyonacea</taxon>
        <taxon>Plexauridae</taxon>
        <taxon>Paramuricea</taxon>
    </lineage>
</organism>
<accession>A0A6S7ICT4</accession>